<dbReference type="Pfam" id="PF00134">
    <property type="entry name" value="Cyclin_N"/>
    <property type="match status" value="1"/>
</dbReference>
<dbReference type="SMART" id="SM00385">
    <property type="entry name" value="CYCLIN"/>
    <property type="match status" value="2"/>
</dbReference>
<dbReference type="Pfam" id="PF21797">
    <property type="entry name" value="CycT2-like_C"/>
    <property type="match status" value="1"/>
</dbReference>
<evidence type="ECO:0000259" key="3">
    <source>
        <dbReference type="SMART" id="SM00385"/>
    </source>
</evidence>
<evidence type="ECO:0000313" key="5">
    <source>
        <dbReference type="Proteomes" id="UP000313359"/>
    </source>
</evidence>
<dbReference type="InterPro" id="IPR043198">
    <property type="entry name" value="Cyclin/Ssn8"/>
</dbReference>
<dbReference type="CDD" id="cd20546">
    <property type="entry name" value="CYCLIN_SpCG1C_ScCTK2-like_rpt2"/>
    <property type="match status" value="1"/>
</dbReference>
<dbReference type="InterPro" id="IPR036915">
    <property type="entry name" value="Cyclin-like_sf"/>
</dbReference>
<feature type="domain" description="Cyclin-like" evidence="3">
    <location>
        <begin position="55"/>
        <end position="162"/>
    </location>
</feature>
<dbReference type="GO" id="GO:0016538">
    <property type="term" value="F:cyclin-dependent protein serine/threonine kinase regulator activity"/>
    <property type="evidence" value="ECO:0007669"/>
    <property type="project" value="InterPro"/>
</dbReference>
<dbReference type="OrthoDB" id="25002at2759"/>
<sequence>MAIDYRGDPPQLIPASYLKYYLPYFTPQEVERLSEKQRGKLSVTQEEKARQQACGFIEAIGADIGFPRKTIATAQNLYHRFHLFFPRKDFAYHDVCIAALFVSCKIHDTLKKTRDVLIASYAVRFPDRAAKAKAMGGEIDIDPNQMEHDRQRLLAIERLIVETICFNFNTRLPFPYVIKISRAFGASKKVSKLAYRLATDSFRTLVNLEYPPHVVALGCLYLAALLSSFERGTTPEQPGQNNAHQIAATLSTSGDWGRQFQAHIEDIEEIAHEVIDLLISASQTATTANTSPQTPSSPSPHLSRTSAAPSVQVPYKADQLIRLKIVMRETEHPPRNRDSVAGGQNIEFDKSTSTFLGRNDKTVRFMFAPPGMVDDA</sequence>
<keyword evidence="5" id="KW-1185">Reference proteome</keyword>
<dbReference type="GO" id="GO:0006357">
    <property type="term" value="P:regulation of transcription by RNA polymerase II"/>
    <property type="evidence" value="ECO:0007669"/>
    <property type="project" value="InterPro"/>
</dbReference>
<dbReference type="AlphaFoldDB" id="A0A5C2SEH4"/>
<evidence type="ECO:0000313" key="4">
    <source>
        <dbReference type="EMBL" id="RPD62215.1"/>
    </source>
</evidence>
<dbReference type="EMBL" id="ML122259">
    <property type="protein sequence ID" value="RPD62215.1"/>
    <property type="molecule type" value="Genomic_DNA"/>
</dbReference>
<dbReference type="Proteomes" id="UP000313359">
    <property type="component" value="Unassembled WGS sequence"/>
</dbReference>
<feature type="domain" description="Cyclin-like" evidence="3">
    <location>
        <begin position="175"/>
        <end position="276"/>
    </location>
</feature>
<dbReference type="FunFam" id="1.10.472.10:FF:000111">
    <property type="entry name" value="Unplaced genomic scaffold supercont1.6, whole genome shotgun sequence"/>
    <property type="match status" value="1"/>
</dbReference>
<name>A0A5C2SEH4_9APHY</name>
<dbReference type="InterPro" id="IPR006671">
    <property type="entry name" value="Cyclin_N"/>
</dbReference>
<dbReference type="SUPFAM" id="SSF47954">
    <property type="entry name" value="Cyclin-like"/>
    <property type="match status" value="2"/>
</dbReference>
<evidence type="ECO:0000256" key="1">
    <source>
        <dbReference type="RuleBase" id="RU000383"/>
    </source>
</evidence>
<dbReference type="Gene3D" id="1.10.472.10">
    <property type="entry name" value="Cyclin-like"/>
    <property type="match status" value="2"/>
</dbReference>
<feature type="region of interest" description="Disordered" evidence="2">
    <location>
        <begin position="285"/>
        <end position="311"/>
    </location>
</feature>
<dbReference type="STRING" id="1328759.A0A5C2SEH4"/>
<organism evidence="4 5">
    <name type="scientific">Lentinus tigrinus ALCF2SS1-6</name>
    <dbReference type="NCBI Taxonomy" id="1328759"/>
    <lineage>
        <taxon>Eukaryota</taxon>
        <taxon>Fungi</taxon>
        <taxon>Dikarya</taxon>
        <taxon>Basidiomycota</taxon>
        <taxon>Agaricomycotina</taxon>
        <taxon>Agaricomycetes</taxon>
        <taxon>Polyporales</taxon>
        <taxon>Polyporaceae</taxon>
        <taxon>Lentinus</taxon>
    </lineage>
</organism>
<protein>
    <submittedName>
        <fullName evidence="4">Cyclin-like protein</fullName>
    </submittedName>
</protein>
<dbReference type="PANTHER" id="PTHR10026">
    <property type="entry name" value="CYCLIN"/>
    <property type="match status" value="1"/>
</dbReference>
<proteinExistence type="inferred from homology"/>
<evidence type="ECO:0000256" key="2">
    <source>
        <dbReference type="SAM" id="MobiDB-lite"/>
    </source>
</evidence>
<accession>A0A5C2SEH4</accession>
<reference evidence="4" key="1">
    <citation type="journal article" date="2018" name="Genome Biol. Evol.">
        <title>Genomics and development of Lentinus tigrinus, a white-rot wood-decaying mushroom with dimorphic fruiting bodies.</title>
        <authorList>
            <person name="Wu B."/>
            <person name="Xu Z."/>
            <person name="Knudson A."/>
            <person name="Carlson A."/>
            <person name="Chen N."/>
            <person name="Kovaka S."/>
            <person name="LaButti K."/>
            <person name="Lipzen A."/>
            <person name="Pennachio C."/>
            <person name="Riley R."/>
            <person name="Schakwitz W."/>
            <person name="Umezawa K."/>
            <person name="Ohm R.A."/>
            <person name="Grigoriev I.V."/>
            <person name="Nagy L.G."/>
            <person name="Gibbons J."/>
            <person name="Hibbett D."/>
        </authorList>
    </citation>
    <scope>NUCLEOTIDE SEQUENCE [LARGE SCALE GENOMIC DNA]</scope>
    <source>
        <strain evidence="4">ALCF2SS1-6</strain>
    </source>
</reference>
<gene>
    <name evidence="4" type="ORF">L227DRAFT_522816</name>
</gene>
<comment type="similarity">
    <text evidence="1">Belongs to the cyclin family.</text>
</comment>
<dbReference type="InterPro" id="IPR013763">
    <property type="entry name" value="Cyclin-like_dom"/>
</dbReference>
<keyword evidence="1" id="KW-0195">Cyclin</keyword>
<feature type="compositionally biased region" description="Low complexity" evidence="2">
    <location>
        <begin position="285"/>
        <end position="300"/>
    </location>
</feature>